<dbReference type="InterPro" id="IPR044834">
    <property type="entry name" value="PATL"/>
</dbReference>
<dbReference type="Proteomes" id="UP001165190">
    <property type="component" value="Unassembled WGS sequence"/>
</dbReference>
<dbReference type="Pfam" id="PF03765">
    <property type="entry name" value="CRAL_TRIO_N"/>
    <property type="match status" value="1"/>
</dbReference>
<evidence type="ECO:0000256" key="4">
    <source>
        <dbReference type="ARBA" id="ARBA00022448"/>
    </source>
</evidence>
<evidence type="ECO:0000256" key="9">
    <source>
        <dbReference type="ARBA" id="ARBA00023306"/>
    </source>
</evidence>
<feature type="region of interest" description="Disordered" evidence="10">
    <location>
        <begin position="102"/>
        <end position="209"/>
    </location>
</feature>
<dbReference type="GO" id="GO:0051301">
    <property type="term" value="P:cell division"/>
    <property type="evidence" value="ECO:0007669"/>
    <property type="project" value="UniProtKB-KW"/>
</dbReference>
<keyword evidence="5" id="KW-0963">Cytoplasm</keyword>
<evidence type="ECO:0000256" key="6">
    <source>
        <dbReference type="ARBA" id="ARBA00022618"/>
    </source>
</evidence>
<keyword evidence="14" id="KW-1185">Reference proteome</keyword>
<feature type="compositionally biased region" description="Basic and acidic residues" evidence="10">
    <location>
        <begin position="115"/>
        <end position="125"/>
    </location>
</feature>
<comment type="similarity">
    <text evidence="3">Belongs to the patellin family.</text>
</comment>
<sequence>MADQVHKTPQVVDVPDHPQPEKSPVVTPVAAKDPPPVPECDEEPKTKTSDAVTNGNADDDEKLPQSGSYKEESTRLADLVDNQKKAVQELKVLVREALDKHEFFGSAMPQQQQQESKDESVKEEPKPEEEAETTDQRPKEESITQVESVDTEEKVAAEDDGAKTVEAIEDSIVSVSSSVQPEQSPDAAKEAPEAKVDPVPEDQKEDAPPQEISIWGVPLLADDRSDVILLKFLRARDFKVKEAFTMLQNTIRWRKEFGIDELVEQDLGDDLDKVVFMHGFDKEGHPVCYNVYGEFQSKELYQKTFSDEDKRQNFLRWRIQFLEKSIRKLDFSPGGICTIVQINDLKNSPGLTKWELRQATKQALQLLQDNYPEFVARQVFINVPWWYLAVNKMISPFLTQRTRSKFVFAGPSKSADTLFRYIAAEQVPVKYGGLSKDGDFANTDAVIEETVKPAAKHTVEFPVTEACFLTWEVRVVGWDVRYGAEFVPSGEDSYTIIIQKSKKVVGCSEEQVVCNNFKAAEPGKVVLTIDNPSSKKKKKLLYRLKTMPTSD</sequence>
<dbReference type="InterPro" id="IPR036598">
    <property type="entry name" value="GOLD_dom_sf"/>
</dbReference>
<evidence type="ECO:0000256" key="2">
    <source>
        <dbReference type="ARBA" id="ARBA00004496"/>
    </source>
</evidence>
<feature type="domain" description="GOLD" evidence="12">
    <location>
        <begin position="444"/>
        <end position="546"/>
    </location>
</feature>
<evidence type="ECO:0008006" key="15">
    <source>
        <dbReference type="Google" id="ProtNLM"/>
    </source>
</evidence>
<keyword evidence="4" id="KW-0813">Transport</keyword>
<feature type="compositionally biased region" description="Basic and acidic residues" evidence="10">
    <location>
        <begin position="187"/>
        <end position="207"/>
    </location>
</feature>
<evidence type="ECO:0000259" key="12">
    <source>
        <dbReference type="PROSITE" id="PS50866"/>
    </source>
</evidence>
<accession>A0A9W7I9T8</accession>
<dbReference type="GO" id="GO:0005737">
    <property type="term" value="C:cytoplasm"/>
    <property type="evidence" value="ECO:0007669"/>
    <property type="project" value="UniProtKB-SubCell"/>
</dbReference>
<evidence type="ECO:0000259" key="11">
    <source>
        <dbReference type="PROSITE" id="PS50191"/>
    </source>
</evidence>
<dbReference type="CDD" id="cd00170">
    <property type="entry name" value="SEC14"/>
    <property type="match status" value="1"/>
</dbReference>
<comment type="caution">
    <text evidence="13">The sequence shown here is derived from an EMBL/GenBank/DDBJ whole genome shotgun (WGS) entry which is preliminary data.</text>
</comment>
<dbReference type="InterPro" id="IPR009038">
    <property type="entry name" value="GOLD_dom"/>
</dbReference>
<dbReference type="EMBL" id="BSYR01000025">
    <property type="protein sequence ID" value="GMI93134.1"/>
    <property type="molecule type" value="Genomic_DNA"/>
</dbReference>
<dbReference type="OrthoDB" id="75724at2759"/>
<dbReference type="PANTHER" id="PTHR45932:SF17">
    <property type="entry name" value="CELLULAR RETINALDEHYDE-BINDING_TRIPLE FUNCTION DOMAIN-CONTAINING PROTEIN"/>
    <property type="match status" value="1"/>
</dbReference>
<dbReference type="Pfam" id="PF25099">
    <property type="entry name" value="GOLD_PATL1_C"/>
    <property type="match status" value="1"/>
</dbReference>
<dbReference type="Pfam" id="PF00650">
    <property type="entry name" value="CRAL_TRIO"/>
    <property type="match status" value="1"/>
</dbReference>
<feature type="domain" description="CRAL-TRIO" evidence="11">
    <location>
        <begin position="264"/>
        <end position="439"/>
    </location>
</feature>
<protein>
    <recommendedName>
        <fullName evidence="15">Patellin-3</fullName>
    </recommendedName>
</protein>
<dbReference type="InterPro" id="IPR011074">
    <property type="entry name" value="CRAL/TRIO_N_dom"/>
</dbReference>
<evidence type="ECO:0000256" key="3">
    <source>
        <dbReference type="ARBA" id="ARBA00007155"/>
    </source>
</evidence>
<dbReference type="SUPFAM" id="SSF101576">
    <property type="entry name" value="Supernatant protein factor (SPF), C-terminal domain"/>
    <property type="match status" value="1"/>
</dbReference>
<dbReference type="InterPro" id="IPR036273">
    <property type="entry name" value="CRAL/TRIO_N_dom_sf"/>
</dbReference>
<evidence type="ECO:0000313" key="14">
    <source>
        <dbReference type="Proteomes" id="UP001165190"/>
    </source>
</evidence>
<dbReference type="GO" id="GO:0008289">
    <property type="term" value="F:lipid binding"/>
    <property type="evidence" value="ECO:0007669"/>
    <property type="project" value="UniProtKB-KW"/>
</dbReference>
<evidence type="ECO:0000256" key="8">
    <source>
        <dbReference type="ARBA" id="ARBA00023136"/>
    </source>
</evidence>
<keyword evidence="6" id="KW-0132">Cell division</keyword>
<feature type="compositionally biased region" description="Basic and acidic residues" evidence="10">
    <location>
        <begin position="151"/>
        <end position="163"/>
    </location>
</feature>
<dbReference type="InterPro" id="IPR056794">
    <property type="entry name" value="PATL1-6_C_GOLD"/>
</dbReference>
<dbReference type="SMART" id="SM01100">
    <property type="entry name" value="CRAL_TRIO_N"/>
    <property type="match status" value="1"/>
</dbReference>
<dbReference type="SUPFAM" id="SSF46938">
    <property type="entry name" value="CRAL/TRIO N-terminal domain"/>
    <property type="match status" value="1"/>
</dbReference>
<keyword evidence="8" id="KW-0472">Membrane</keyword>
<comment type="subcellular location">
    <subcellularLocation>
        <location evidence="2">Cytoplasm</location>
    </subcellularLocation>
    <subcellularLocation>
        <location evidence="1">Membrane</location>
    </subcellularLocation>
</comment>
<feature type="region of interest" description="Disordered" evidence="10">
    <location>
        <begin position="1"/>
        <end position="82"/>
    </location>
</feature>
<evidence type="ECO:0000256" key="1">
    <source>
        <dbReference type="ARBA" id="ARBA00004370"/>
    </source>
</evidence>
<organism evidence="13 14">
    <name type="scientific">Hibiscus trionum</name>
    <name type="common">Flower of an hour</name>
    <dbReference type="NCBI Taxonomy" id="183268"/>
    <lineage>
        <taxon>Eukaryota</taxon>
        <taxon>Viridiplantae</taxon>
        <taxon>Streptophyta</taxon>
        <taxon>Embryophyta</taxon>
        <taxon>Tracheophyta</taxon>
        <taxon>Spermatophyta</taxon>
        <taxon>Magnoliopsida</taxon>
        <taxon>eudicotyledons</taxon>
        <taxon>Gunneridae</taxon>
        <taxon>Pentapetalae</taxon>
        <taxon>rosids</taxon>
        <taxon>malvids</taxon>
        <taxon>Malvales</taxon>
        <taxon>Malvaceae</taxon>
        <taxon>Malvoideae</taxon>
        <taxon>Hibiscus</taxon>
    </lineage>
</organism>
<dbReference type="PANTHER" id="PTHR45932">
    <property type="entry name" value="PATELLIN-1"/>
    <property type="match status" value="1"/>
</dbReference>
<keyword evidence="9" id="KW-0131">Cell cycle</keyword>
<dbReference type="GO" id="GO:0016020">
    <property type="term" value="C:membrane"/>
    <property type="evidence" value="ECO:0007669"/>
    <property type="project" value="UniProtKB-SubCell"/>
</dbReference>
<evidence type="ECO:0000256" key="10">
    <source>
        <dbReference type="SAM" id="MobiDB-lite"/>
    </source>
</evidence>
<name>A0A9W7I9T8_HIBTR</name>
<keyword evidence="7" id="KW-0446">Lipid-binding</keyword>
<dbReference type="Gene3D" id="3.40.525.10">
    <property type="entry name" value="CRAL-TRIO lipid binding domain"/>
    <property type="match status" value="1"/>
</dbReference>
<evidence type="ECO:0000256" key="5">
    <source>
        <dbReference type="ARBA" id="ARBA00022490"/>
    </source>
</evidence>
<gene>
    <name evidence="13" type="ORF">HRI_002982700</name>
</gene>
<dbReference type="PROSITE" id="PS50191">
    <property type="entry name" value="CRAL_TRIO"/>
    <property type="match status" value="1"/>
</dbReference>
<dbReference type="Gene3D" id="2.60.120.680">
    <property type="entry name" value="GOLD domain"/>
    <property type="match status" value="1"/>
</dbReference>
<evidence type="ECO:0000256" key="7">
    <source>
        <dbReference type="ARBA" id="ARBA00023121"/>
    </source>
</evidence>
<dbReference type="InterPro" id="IPR036865">
    <property type="entry name" value="CRAL-TRIO_dom_sf"/>
</dbReference>
<evidence type="ECO:0000313" key="13">
    <source>
        <dbReference type="EMBL" id="GMI93134.1"/>
    </source>
</evidence>
<dbReference type="AlphaFoldDB" id="A0A9W7I9T8"/>
<dbReference type="InterPro" id="IPR001251">
    <property type="entry name" value="CRAL-TRIO_dom"/>
</dbReference>
<reference evidence="13" key="1">
    <citation type="submission" date="2023-05" db="EMBL/GenBank/DDBJ databases">
        <title>Genome and transcriptome analyses reveal genes involved in the formation of fine ridges on petal epidermal cells in Hibiscus trionum.</title>
        <authorList>
            <person name="Koshimizu S."/>
            <person name="Masuda S."/>
            <person name="Ishii T."/>
            <person name="Shirasu K."/>
            <person name="Hoshino A."/>
            <person name="Arita M."/>
        </authorList>
    </citation>
    <scope>NUCLEOTIDE SEQUENCE</scope>
    <source>
        <strain evidence="13">Hamamatsu line</strain>
    </source>
</reference>
<feature type="compositionally biased region" description="Low complexity" evidence="10">
    <location>
        <begin position="170"/>
        <end position="186"/>
    </location>
</feature>
<dbReference type="SUPFAM" id="SSF52087">
    <property type="entry name" value="CRAL/TRIO domain"/>
    <property type="match status" value="1"/>
</dbReference>
<dbReference type="SMART" id="SM00516">
    <property type="entry name" value="SEC14"/>
    <property type="match status" value="1"/>
</dbReference>
<proteinExistence type="inferred from homology"/>
<dbReference type="PROSITE" id="PS50866">
    <property type="entry name" value="GOLD"/>
    <property type="match status" value="1"/>
</dbReference>